<dbReference type="Pfam" id="PF06067">
    <property type="entry name" value="DUF932"/>
    <property type="match status" value="1"/>
</dbReference>
<accession>A0ABW2C8R5</accession>
<evidence type="ECO:0000313" key="1">
    <source>
        <dbReference type="EMBL" id="MFC6870933.1"/>
    </source>
</evidence>
<comment type="caution">
    <text evidence="1">The sequence shown here is derived from an EMBL/GenBank/DDBJ whole genome shotgun (WGS) entry which is preliminary data.</text>
</comment>
<reference evidence="2" key="1">
    <citation type="journal article" date="2019" name="Int. J. Syst. Evol. Microbiol.">
        <title>The Global Catalogue of Microorganisms (GCM) 10K type strain sequencing project: providing services to taxonomists for standard genome sequencing and annotation.</title>
        <authorList>
            <consortium name="The Broad Institute Genomics Platform"/>
            <consortium name="The Broad Institute Genome Sequencing Center for Infectious Disease"/>
            <person name="Wu L."/>
            <person name="Ma J."/>
        </authorList>
    </citation>
    <scope>NUCLEOTIDE SEQUENCE [LARGE SCALE GENOMIC DNA]</scope>
    <source>
        <strain evidence="2">KCTC 32255</strain>
    </source>
</reference>
<keyword evidence="2" id="KW-1185">Reference proteome</keyword>
<dbReference type="NCBIfam" id="TIGR03299">
    <property type="entry name" value="LGT_TIGR03299"/>
    <property type="match status" value="1"/>
</dbReference>
<dbReference type="InterPro" id="IPR017686">
    <property type="entry name" value="Phg/plasmid-like_prot"/>
</dbReference>
<dbReference type="InterPro" id="IPR026325">
    <property type="entry name" value="DUF932"/>
</dbReference>
<evidence type="ECO:0000313" key="2">
    <source>
        <dbReference type="Proteomes" id="UP001596337"/>
    </source>
</evidence>
<protein>
    <submittedName>
        <fullName evidence="1">DUF932 domain-containing protein</fullName>
    </submittedName>
</protein>
<dbReference type="EMBL" id="JBHSXX010000001">
    <property type="protein sequence ID" value="MFC6870933.1"/>
    <property type="molecule type" value="Genomic_DNA"/>
</dbReference>
<name>A0ABW2C8R5_9PSEU</name>
<dbReference type="RefSeq" id="WP_345401554.1">
    <property type="nucleotide sequence ID" value="NZ_BAABLA010000106.1"/>
</dbReference>
<gene>
    <name evidence="1" type="ORF">ACFQGD_27785</name>
</gene>
<proteinExistence type="predicted"/>
<organism evidence="1 2">
    <name type="scientific">Haloechinothrix salitolerans</name>
    <dbReference type="NCBI Taxonomy" id="926830"/>
    <lineage>
        <taxon>Bacteria</taxon>
        <taxon>Bacillati</taxon>
        <taxon>Actinomycetota</taxon>
        <taxon>Actinomycetes</taxon>
        <taxon>Pseudonocardiales</taxon>
        <taxon>Pseudonocardiaceae</taxon>
        <taxon>Haloechinothrix</taxon>
    </lineage>
</organism>
<dbReference type="Proteomes" id="UP001596337">
    <property type="component" value="Unassembled WGS sequence"/>
</dbReference>
<sequence>MSKETLAWLNTNVLVGFTDKRGRAWHYRASGQGVEPNHYPGPIPVDDVLRRLFYWDAVKGTATATFVANEGVTTVEDTKRFPVGRADTGAVFGYFADGYEIHQYRDWLVTNIANILDSDRELGIGSAGLLKNGAQAWVQVEVPDNIRTPEGVEFRPSLIACTSLDGSLATTYKRTVTAVICDNTLAAGLGEHGQQFKVKHSRYSKFRITEARDALAVIHTAADEFAAEVTALCDTTVTDRTWSAFLDAHTPLPEQPGRARTFAERQREALTRLWNTDERVAPWRNTAYGVLAAVNTYTHHESTVRGTSRPERNISRAITGGIDALDHDTLATLSTVLDAQ</sequence>